<proteinExistence type="predicted"/>
<dbReference type="PANTHER" id="PTHR36020">
    <property type="entry name" value="TRANSMEMBRANE PROTEIN"/>
    <property type="match status" value="1"/>
</dbReference>
<organism evidence="1 2">
    <name type="scientific">Solanum pennellii</name>
    <name type="common">Tomato</name>
    <name type="synonym">Lycopersicon pennellii</name>
    <dbReference type="NCBI Taxonomy" id="28526"/>
    <lineage>
        <taxon>Eukaryota</taxon>
        <taxon>Viridiplantae</taxon>
        <taxon>Streptophyta</taxon>
        <taxon>Embryophyta</taxon>
        <taxon>Tracheophyta</taxon>
        <taxon>Spermatophyta</taxon>
        <taxon>Magnoliopsida</taxon>
        <taxon>eudicotyledons</taxon>
        <taxon>Gunneridae</taxon>
        <taxon>Pentapetalae</taxon>
        <taxon>asterids</taxon>
        <taxon>lamiids</taxon>
        <taxon>Solanales</taxon>
        <taxon>Solanaceae</taxon>
        <taxon>Solanoideae</taxon>
        <taxon>Solaneae</taxon>
        <taxon>Solanum</taxon>
        <taxon>Solanum subgen. Lycopersicon</taxon>
    </lineage>
</organism>
<gene>
    <name evidence="2" type="primary">LOC107021397</name>
</gene>
<accession>A0ABM1GXZ9</accession>
<dbReference type="GeneID" id="107021397"/>
<reference evidence="1" key="1">
    <citation type="journal article" date="2014" name="Nat. Genet.">
        <title>The genome of the stress-tolerant wild tomato species Solanum pennellii.</title>
        <authorList>
            <person name="Bolger A."/>
            <person name="Scossa F."/>
            <person name="Bolger M.E."/>
            <person name="Lanz C."/>
            <person name="Maumus F."/>
            <person name="Tohge T."/>
            <person name="Quesneville H."/>
            <person name="Alseekh S."/>
            <person name="Sorensen I."/>
            <person name="Lichtenstein G."/>
            <person name="Fich E.A."/>
            <person name="Conte M."/>
            <person name="Keller H."/>
            <person name="Schneeberger K."/>
            <person name="Schwacke R."/>
            <person name="Ofner I."/>
            <person name="Vrebalov J."/>
            <person name="Xu Y."/>
            <person name="Osorio S."/>
            <person name="Aflitos S.A."/>
            <person name="Schijlen E."/>
            <person name="Jimenez-Gomez J.M."/>
            <person name="Ryngajllo M."/>
            <person name="Kimura S."/>
            <person name="Kumar R."/>
            <person name="Koenig D."/>
            <person name="Headland L.R."/>
            <person name="Maloof J.N."/>
            <person name="Sinha N."/>
            <person name="van Ham R.C."/>
            <person name="Lankhorst R.K."/>
            <person name="Mao L."/>
            <person name="Vogel A."/>
            <person name="Arsova B."/>
            <person name="Panstruga R."/>
            <person name="Fei Z."/>
            <person name="Rose J.K."/>
            <person name="Zamir D."/>
            <person name="Carrari F."/>
            <person name="Giovannoni J.J."/>
            <person name="Weigel D."/>
            <person name="Usadel B."/>
            <person name="Fernie A.R."/>
        </authorList>
    </citation>
    <scope>NUCLEOTIDE SEQUENCE [LARGE SCALE GENOMIC DNA]</scope>
    <source>
        <strain evidence="1">cv. LA0716</strain>
    </source>
</reference>
<protein>
    <submittedName>
        <fullName evidence="2">Uncharacterized protein LOC107021397</fullName>
    </submittedName>
</protein>
<keyword evidence="1" id="KW-1185">Reference proteome</keyword>
<dbReference type="PANTHER" id="PTHR36020:SF1">
    <property type="entry name" value="TRANSMEMBRANE PROTEIN"/>
    <property type="match status" value="1"/>
</dbReference>
<evidence type="ECO:0000313" key="2">
    <source>
        <dbReference type="RefSeq" id="XP_015077538.1"/>
    </source>
</evidence>
<dbReference type="RefSeq" id="XP_015077538.1">
    <property type="nucleotide sequence ID" value="XM_015222052.1"/>
</dbReference>
<name>A0ABM1GXZ9_SOLPN</name>
<reference evidence="2" key="2">
    <citation type="submission" date="2025-08" db="UniProtKB">
        <authorList>
            <consortium name="RefSeq"/>
        </authorList>
    </citation>
    <scope>IDENTIFICATION</scope>
</reference>
<dbReference type="Proteomes" id="UP000694930">
    <property type="component" value="Chromosome 6"/>
</dbReference>
<sequence length="640" mass="69077">MVMWGFSYLQNLWPFSVLNPTDLRISNGFVRRLGIPETTKQFVYAIQEPESKAVIYVLCVQNLSERSALDAECLIREVKPEAVVVQVGNSGDGHENEGIGLSDGGDLEEEESVPTSSIEVLKRCFVHKTSKEKYENMAGRVVLREIFGVGFDGHFPAAKKAAEEVGSAFLLLESPFVQCSLSGEPSDVGDEGFENKFGVFGLEEGYENRFGVFGLEASNSLVPLRTGLMVSENSRGFRITNDVQSQMVRLLSSYLVNSSSLQKIGSEDIQQQLNYQVPQFAQTVYPLLLDLHNIFVDIPSIGRALACAQKMFHDVRNGDAVNTDVLSEVYVFKIAVEGLRIALNNAGRLPLSKMGSHTTEFSELSIEDKSHALLAQALRSQTEKFKSIVAVVDASGLAGIRKHWSVNVPEEVKEIVDQLVTDSENDGDNSSQSDKKGLLAVKPVVAVGAGATAVLGASSFSKVVPASTILKVVTFKVPASLKIMITQTQKALALAFGKSNVAGPAMASSGVKSSVLKATASAEKIRAVAHGVIASAEKTSISAMRTAFYEIMRKHRVRPVGFLPWATFGCSVVTCASLLVYGDGIECAAESLPAAPSIASLGRGIQSLHQASLAVKQTENSRIQKSIESLVYRFKKISIS</sequence>
<evidence type="ECO:0000313" key="1">
    <source>
        <dbReference type="Proteomes" id="UP000694930"/>
    </source>
</evidence>